<feature type="chain" id="PRO_5041215501" description="DUF218 domain-containing protein" evidence="2">
    <location>
        <begin position="25"/>
        <end position="232"/>
    </location>
</feature>
<keyword evidence="2" id="KW-0732">Signal</keyword>
<dbReference type="Proteomes" id="UP001175261">
    <property type="component" value="Unassembled WGS sequence"/>
</dbReference>
<proteinExistence type="predicted"/>
<evidence type="ECO:0000256" key="2">
    <source>
        <dbReference type="SAM" id="SignalP"/>
    </source>
</evidence>
<feature type="signal peptide" evidence="2">
    <location>
        <begin position="1"/>
        <end position="24"/>
    </location>
</feature>
<gene>
    <name evidence="3" type="ORF">NLU13_5595</name>
</gene>
<dbReference type="AlphaFoldDB" id="A0AA39GJP6"/>
<organism evidence="3 4">
    <name type="scientific">Sarocladium strictum</name>
    <name type="common">Black bundle disease fungus</name>
    <name type="synonym">Acremonium strictum</name>
    <dbReference type="NCBI Taxonomy" id="5046"/>
    <lineage>
        <taxon>Eukaryota</taxon>
        <taxon>Fungi</taxon>
        <taxon>Dikarya</taxon>
        <taxon>Ascomycota</taxon>
        <taxon>Pezizomycotina</taxon>
        <taxon>Sordariomycetes</taxon>
        <taxon>Hypocreomycetidae</taxon>
        <taxon>Hypocreales</taxon>
        <taxon>Sarocladiaceae</taxon>
        <taxon>Sarocladium</taxon>
    </lineage>
</organism>
<evidence type="ECO:0000313" key="4">
    <source>
        <dbReference type="Proteomes" id="UP001175261"/>
    </source>
</evidence>
<feature type="compositionally biased region" description="Basic and acidic residues" evidence="1">
    <location>
        <begin position="171"/>
        <end position="184"/>
    </location>
</feature>
<evidence type="ECO:0000256" key="1">
    <source>
        <dbReference type="SAM" id="MobiDB-lite"/>
    </source>
</evidence>
<reference evidence="3" key="1">
    <citation type="submission" date="2022-10" db="EMBL/GenBank/DDBJ databases">
        <title>Determination and structural analysis of whole genome sequence of Sarocladium strictum F4-1.</title>
        <authorList>
            <person name="Hu L."/>
            <person name="Jiang Y."/>
        </authorList>
    </citation>
    <scope>NUCLEOTIDE SEQUENCE</scope>
    <source>
        <strain evidence="3">F4-1</strain>
    </source>
</reference>
<evidence type="ECO:0000313" key="3">
    <source>
        <dbReference type="EMBL" id="KAK0387282.1"/>
    </source>
</evidence>
<comment type="caution">
    <text evidence="3">The sequence shown here is derived from an EMBL/GenBank/DDBJ whole genome shotgun (WGS) entry which is preliminary data.</text>
</comment>
<dbReference type="EMBL" id="JAPDFR010000004">
    <property type="protein sequence ID" value="KAK0387282.1"/>
    <property type="molecule type" value="Genomic_DNA"/>
</dbReference>
<evidence type="ECO:0008006" key="5">
    <source>
        <dbReference type="Google" id="ProtNLM"/>
    </source>
</evidence>
<dbReference type="InterPro" id="IPR055323">
    <property type="entry name" value="C57A10.07/YOR238W"/>
</dbReference>
<accession>A0AA39GJP6</accession>
<feature type="region of interest" description="Disordered" evidence="1">
    <location>
        <begin position="165"/>
        <end position="220"/>
    </location>
</feature>
<dbReference type="GO" id="GO:0005737">
    <property type="term" value="C:cytoplasm"/>
    <property type="evidence" value="ECO:0007669"/>
    <property type="project" value="TreeGrafter"/>
</dbReference>
<dbReference type="PANTHER" id="PTHR28110:SF1">
    <property type="entry name" value="TRANSMEMBRANE PROTEIN"/>
    <property type="match status" value="1"/>
</dbReference>
<keyword evidence="4" id="KW-1185">Reference proteome</keyword>
<protein>
    <recommendedName>
        <fullName evidence="5">DUF218 domain-containing protein</fullName>
    </recommendedName>
</protein>
<dbReference type="PANTHER" id="PTHR28110">
    <property type="entry name" value="TRANSMEMBRANE PROTEIN"/>
    <property type="match status" value="1"/>
</dbReference>
<sequence length="232" mass="25957">MATELTHLIVVCCHGIWLGGPSNGADESEWLIADFQKGETPTFIEHARAGVEALAQAEPGSTTLCFSGYLDLVCANNHFGQSDRISRSTPFLVEDRALDSYHNILFSLTKFHLVHDHWPTHVTVISHAFKKPRLLDLHCTAIGFRLDRVSFIGIDPPGFDQGDEGIGGAENEWREDPHGRGEKLRGKRRKRNPWGQWQGVFDDEQRRTSNGGLITVGDGYEETLVDDAPRPW</sequence>
<name>A0AA39GJP6_SARSR</name>